<dbReference type="GeneID" id="106052736"/>
<keyword evidence="1" id="KW-1185">Reference proteome</keyword>
<dbReference type="RefSeq" id="XP_055873045.1">
    <property type="nucleotide sequence ID" value="XM_056017070.1"/>
</dbReference>
<organism evidence="1 2">
    <name type="scientific">Biomphalaria glabrata</name>
    <name type="common">Bloodfluke planorb</name>
    <name type="synonym">Freshwater snail</name>
    <dbReference type="NCBI Taxonomy" id="6526"/>
    <lineage>
        <taxon>Eukaryota</taxon>
        <taxon>Metazoa</taxon>
        <taxon>Spiralia</taxon>
        <taxon>Lophotrochozoa</taxon>
        <taxon>Mollusca</taxon>
        <taxon>Gastropoda</taxon>
        <taxon>Heterobranchia</taxon>
        <taxon>Euthyneura</taxon>
        <taxon>Panpulmonata</taxon>
        <taxon>Hygrophila</taxon>
        <taxon>Lymnaeoidea</taxon>
        <taxon>Planorbidae</taxon>
        <taxon>Biomphalaria</taxon>
    </lineage>
</organism>
<dbReference type="SUPFAM" id="SSF50494">
    <property type="entry name" value="Trypsin-like serine proteases"/>
    <property type="match status" value="1"/>
</dbReference>
<protein>
    <submittedName>
        <fullName evidence="2">Uncharacterized protein LOC106052736</fullName>
    </submittedName>
</protein>
<accession>A0A9W2ZD87</accession>
<dbReference type="OrthoDB" id="6045352at2759"/>
<dbReference type="OMA" id="ECEVMAN"/>
<gene>
    <name evidence="2" type="primary">LOC106052736</name>
</gene>
<dbReference type="InterPro" id="IPR009003">
    <property type="entry name" value="Peptidase_S1_PA"/>
</dbReference>
<evidence type="ECO:0000313" key="1">
    <source>
        <dbReference type="Proteomes" id="UP001165740"/>
    </source>
</evidence>
<name>A0A9W2ZD87_BIOGL</name>
<dbReference type="AlphaFoldDB" id="A0A9W2ZD87"/>
<sequence length="332" mass="37610">MTSSSHFNSHVDYFPIGTDFSKIHPDDHECELSFSGESELLEKKKACKKYPGHPYPTFISLPTFKIENFPLAYQDKDLYELTRTTAALTVRISTSVVSHDRPDCYPQTGHPYPLNKYKGRNIMNVGTGRVARIDIADKHQGKEVCHCSTCEGSSTPNTVKGKVIIHTARHVIYDDIEAAKTDMNLWYDHDGSACVKLKGLRLMEKDSTYDLCKLVCHVCDTELLKRLDNLVKSWTDLCRKVRDKFRNSSSTDRLTVIVSHPHGCYKQVTIGYWSEARELEDARTKYFYDTATCPGSSGAFVFTLGREMAWFNEHVHSGKLKGRNMSGAGLDF</sequence>
<dbReference type="Proteomes" id="UP001165740">
    <property type="component" value="Chromosome 18"/>
</dbReference>
<proteinExistence type="predicted"/>
<evidence type="ECO:0000313" key="2">
    <source>
        <dbReference type="RefSeq" id="XP_055873045.1"/>
    </source>
</evidence>
<reference evidence="2" key="1">
    <citation type="submission" date="2025-08" db="UniProtKB">
        <authorList>
            <consortium name="RefSeq"/>
        </authorList>
    </citation>
    <scope>IDENTIFICATION</scope>
</reference>